<keyword evidence="2" id="KW-0812">Transmembrane</keyword>
<protein>
    <submittedName>
        <fullName evidence="3">Uncharacterized protein</fullName>
    </submittedName>
</protein>
<feature type="transmembrane region" description="Helical" evidence="2">
    <location>
        <begin position="26"/>
        <end position="46"/>
    </location>
</feature>
<feature type="compositionally biased region" description="Polar residues" evidence="1">
    <location>
        <begin position="53"/>
        <end position="70"/>
    </location>
</feature>
<name>A0ABQ3QUZ8_9ACTN</name>
<dbReference type="Proteomes" id="UP001050808">
    <property type="component" value="Unassembled WGS sequence"/>
</dbReference>
<organism evidence="3 4">
    <name type="scientific">Streptomyces violascens</name>
    <dbReference type="NCBI Taxonomy" id="67381"/>
    <lineage>
        <taxon>Bacteria</taxon>
        <taxon>Bacillati</taxon>
        <taxon>Actinomycetota</taxon>
        <taxon>Actinomycetes</taxon>
        <taxon>Kitasatosporales</taxon>
        <taxon>Streptomycetaceae</taxon>
        <taxon>Streptomyces</taxon>
    </lineage>
</organism>
<evidence type="ECO:0000256" key="2">
    <source>
        <dbReference type="SAM" id="Phobius"/>
    </source>
</evidence>
<gene>
    <name evidence="3" type="ORF">Sviol_55140</name>
</gene>
<accession>A0ABQ3QUZ8</accession>
<sequence>MTLDSDRDQVRAPSPAGEGGPSQPRWAWWVVGIVIPVVGILVTVLVSQHDNTTNASAQSGVSGQATGTSTRRSEASHPAAAPKVVFGPAEIEIRTSAYGQDVELDTAKPMVEETIKGADLTMTSAGDGITDSAKFFGKNATHTLAPLPSSSADATEAECTRSLQKNATMEVDGLVQGRRLCVRTDEGRTAYIQVVSSPPGGHAVKIALTVWDTRS</sequence>
<feature type="region of interest" description="Disordered" evidence="1">
    <location>
        <begin position="1"/>
        <end position="23"/>
    </location>
</feature>
<feature type="compositionally biased region" description="Basic and acidic residues" evidence="1">
    <location>
        <begin position="1"/>
        <end position="10"/>
    </location>
</feature>
<feature type="region of interest" description="Disordered" evidence="1">
    <location>
        <begin position="53"/>
        <end position="80"/>
    </location>
</feature>
<proteinExistence type="predicted"/>
<reference evidence="3" key="1">
    <citation type="submission" date="2024-05" db="EMBL/GenBank/DDBJ databases">
        <title>Whole genome shotgun sequence of Streptomyces violascens NBRC 12920.</title>
        <authorList>
            <person name="Komaki H."/>
            <person name="Tamura T."/>
        </authorList>
    </citation>
    <scope>NUCLEOTIDE SEQUENCE</scope>
    <source>
        <strain evidence="3">NBRC 12920</strain>
    </source>
</reference>
<keyword evidence="4" id="KW-1185">Reference proteome</keyword>
<evidence type="ECO:0000313" key="4">
    <source>
        <dbReference type="Proteomes" id="UP001050808"/>
    </source>
</evidence>
<evidence type="ECO:0000256" key="1">
    <source>
        <dbReference type="SAM" id="MobiDB-lite"/>
    </source>
</evidence>
<keyword evidence="2" id="KW-1133">Transmembrane helix</keyword>
<evidence type="ECO:0000313" key="3">
    <source>
        <dbReference type="EMBL" id="GHI41106.1"/>
    </source>
</evidence>
<keyword evidence="2" id="KW-0472">Membrane</keyword>
<dbReference type="EMBL" id="BNDY01000017">
    <property type="protein sequence ID" value="GHI41106.1"/>
    <property type="molecule type" value="Genomic_DNA"/>
</dbReference>
<comment type="caution">
    <text evidence="3">The sequence shown here is derived from an EMBL/GenBank/DDBJ whole genome shotgun (WGS) entry which is preliminary data.</text>
</comment>